<name>A0A9P9WP43_9PEZI</name>
<dbReference type="SUPFAM" id="SSF52058">
    <property type="entry name" value="L domain-like"/>
    <property type="match status" value="1"/>
</dbReference>
<keyword evidence="6" id="KW-0509">mRNA transport</keyword>
<evidence type="ECO:0000313" key="13">
    <source>
        <dbReference type="EMBL" id="KAI1872492.1"/>
    </source>
</evidence>
<evidence type="ECO:0000256" key="8">
    <source>
        <dbReference type="ARBA" id="ARBA00055253"/>
    </source>
</evidence>
<evidence type="ECO:0000259" key="11">
    <source>
        <dbReference type="PROSITE" id="PS50177"/>
    </source>
</evidence>
<keyword evidence="14" id="KW-1185">Reference proteome</keyword>
<keyword evidence="3" id="KW-0813">Transport</keyword>
<evidence type="ECO:0000256" key="2">
    <source>
        <dbReference type="ARBA" id="ARBA00009285"/>
    </source>
</evidence>
<keyword evidence="4" id="KW-0433">Leucine-rich repeat</keyword>
<dbReference type="CDD" id="cd14342">
    <property type="entry name" value="UBA_TAP-C"/>
    <property type="match status" value="1"/>
</dbReference>
<dbReference type="GO" id="GO:0003723">
    <property type="term" value="F:RNA binding"/>
    <property type="evidence" value="ECO:0007669"/>
    <property type="project" value="TreeGrafter"/>
</dbReference>
<dbReference type="Proteomes" id="UP000829685">
    <property type="component" value="Unassembled WGS sequence"/>
</dbReference>
<evidence type="ECO:0000256" key="1">
    <source>
        <dbReference type="ARBA" id="ARBA00004123"/>
    </source>
</evidence>
<dbReference type="InterPro" id="IPR040736">
    <property type="entry name" value="Mex67_RRM"/>
</dbReference>
<dbReference type="Pfam" id="PF22602">
    <property type="entry name" value="NXF_NTF2"/>
    <property type="match status" value="1"/>
</dbReference>
<evidence type="ECO:0000313" key="14">
    <source>
        <dbReference type="Proteomes" id="UP000829685"/>
    </source>
</evidence>
<evidence type="ECO:0000256" key="4">
    <source>
        <dbReference type="ARBA" id="ARBA00022614"/>
    </source>
</evidence>
<dbReference type="PROSITE" id="PS50177">
    <property type="entry name" value="NTF2_DOMAIN"/>
    <property type="match status" value="1"/>
</dbReference>
<dbReference type="Gene3D" id="3.10.450.50">
    <property type="match status" value="1"/>
</dbReference>
<evidence type="ECO:0000256" key="7">
    <source>
        <dbReference type="ARBA" id="ARBA00023242"/>
    </source>
</evidence>
<keyword evidence="5" id="KW-0677">Repeat</keyword>
<dbReference type="EMBL" id="JAFIMR010000011">
    <property type="protein sequence ID" value="KAI1872492.1"/>
    <property type="molecule type" value="Genomic_DNA"/>
</dbReference>
<dbReference type="InterPro" id="IPR005637">
    <property type="entry name" value="TAP_C_dom"/>
</dbReference>
<dbReference type="InterPro" id="IPR057125">
    <property type="entry name" value="NXF1/2/3/5-like_LRR"/>
</dbReference>
<comment type="function">
    <text evidence="8">Involved in the export of mRNA from the nucleus to the cytoplasm.</text>
</comment>
<dbReference type="Gene3D" id="3.80.10.10">
    <property type="entry name" value="Ribonuclease Inhibitor"/>
    <property type="match status" value="1"/>
</dbReference>
<feature type="region of interest" description="Disordered" evidence="10">
    <location>
        <begin position="1"/>
        <end position="131"/>
    </location>
</feature>
<dbReference type="Pfam" id="PF03943">
    <property type="entry name" value="TAP_C"/>
    <property type="match status" value="1"/>
</dbReference>
<sequence length="679" mass="73969">MAPSGPRAQRNTRNPSAPTKPGGRSGGIKKRGAGGPVRTDRDGDLDMDAPAAKGGAGRGNRPPNTNGTSAPPTGPRRSTRSAPAGGRAPKPTTRAADMVKKIVESGGSGNLSSRIAAGRDTSSRHTRSRPVNGVDRVTLVVRGLKESKASSNDGGGLRDLLIFLERKAATVGKLHRTVKINKSTMKGDLVYITANKEDAEEIKKINGFEFASARLSIEELPEGTSPGLSEQSQSLKDQLTTVLGQRYNQESKLMNLSDLGQDPILQQMGMFNQATPEKVFRALMVILEDNFKTAQAKREGIHSVSLAGNNIDDVHQIMSLADALPDLLNLDLSRNMFKDAKALRKWSHRLRKLEALYLSDNPVGTDASAMAEITKLFPRLQNLSGVQVRTKEEVEAASRAPRVFPIPQFGTDFRDLNRVGEGFVTEFFALYDTDRQTLAAKYYDEQSTFSFSVMTSSAHIPNAPPLTWSSYIRLSRNHVRITHPPSRYQRLFVGGPLVQDAWSKLPLTRHPSLTVEFDKYLIDCHPMSGLADPTGSELGGVEGMIITMHGEFEDQDPETKVTSKRSFSRTFVIGPGFPGRNPIRVVSDLLQLRAYSPLPPQTGVPEGIQTSAAPVANAPINPVATQEQMAIELSKQTGMTLDYSKMCLDAAQYNLERALATFNEMRAQLPAEAFAQPIA</sequence>
<reference evidence="13" key="1">
    <citation type="submission" date="2021-03" db="EMBL/GenBank/DDBJ databases">
        <title>Revisited historic fungal species revealed as producer of novel bioactive compounds through whole genome sequencing and comparative genomics.</title>
        <authorList>
            <person name="Vignolle G.A."/>
            <person name="Hochenegger N."/>
            <person name="Mach R.L."/>
            <person name="Mach-Aigner A.R."/>
            <person name="Javad Rahimi M."/>
            <person name="Salim K.A."/>
            <person name="Chan C.M."/>
            <person name="Lim L.B.L."/>
            <person name="Cai F."/>
            <person name="Druzhinina I.S."/>
            <person name="U'Ren J.M."/>
            <person name="Derntl C."/>
        </authorList>
    </citation>
    <scope>NUCLEOTIDE SEQUENCE</scope>
    <source>
        <strain evidence="13">TUCIM 5799</strain>
    </source>
</reference>
<dbReference type="PANTHER" id="PTHR10662:SF22">
    <property type="entry name" value="NUCLEAR RNA EXPORT FACTOR 1"/>
    <property type="match status" value="1"/>
</dbReference>
<dbReference type="AlphaFoldDB" id="A0A9P9WP43"/>
<dbReference type="GO" id="GO:0016973">
    <property type="term" value="P:poly(A)+ mRNA export from nucleus"/>
    <property type="evidence" value="ECO:0007669"/>
    <property type="project" value="TreeGrafter"/>
</dbReference>
<keyword evidence="7" id="KW-0539">Nucleus</keyword>
<gene>
    <name evidence="13" type="ORF">JX265_005372</name>
</gene>
<organism evidence="13 14">
    <name type="scientific">Neoarthrinium moseri</name>
    <dbReference type="NCBI Taxonomy" id="1658444"/>
    <lineage>
        <taxon>Eukaryota</taxon>
        <taxon>Fungi</taxon>
        <taxon>Dikarya</taxon>
        <taxon>Ascomycota</taxon>
        <taxon>Pezizomycotina</taxon>
        <taxon>Sordariomycetes</taxon>
        <taxon>Xylariomycetidae</taxon>
        <taxon>Amphisphaeriales</taxon>
        <taxon>Apiosporaceae</taxon>
        <taxon>Neoarthrinium</taxon>
    </lineage>
</organism>
<comment type="subcellular location">
    <subcellularLocation>
        <location evidence="1">Nucleus</location>
    </subcellularLocation>
</comment>
<dbReference type="GO" id="GO:0042272">
    <property type="term" value="C:nuclear RNA export factor complex"/>
    <property type="evidence" value="ECO:0007669"/>
    <property type="project" value="UniProtKB-ARBA"/>
</dbReference>
<dbReference type="InterPro" id="IPR018222">
    <property type="entry name" value="Nuclear_transport_factor_2_euk"/>
</dbReference>
<dbReference type="FunFam" id="1.10.8.10:FF:000018">
    <property type="entry name" value="Nuclear RNA export factor 1"/>
    <property type="match status" value="1"/>
</dbReference>
<dbReference type="InterPro" id="IPR032675">
    <property type="entry name" value="LRR_dom_sf"/>
</dbReference>
<dbReference type="InterPro" id="IPR002075">
    <property type="entry name" value="NTF2_dom"/>
</dbReference>
<dbReference type="Pfam" id="PF18444">
    <property type="entry name" value="RRM_9"/>
    <property type="match status" value="1"/>
</dbReference>
<dbReference type="SUPFAM" id="SSF46934">
    <property type="entry name" value="UBA-like"/>
    <property type="match status" value="1"/>
</dbReference>
<proteinExistence type="inferred from homology"/>
<dbReference type="InterPro" id="IPR030217">
    <property type="entry name" value="NXF_fam"/>
</dbReference>
<dbReference type="InterPro" id="IPR032710">
    <property type="entry name" value="NTF2-like_dom_sf"/>
</dbReference>
<dbReference type="SMART" id="SM00804">
    <property type="entry name" value="TAP_C"/>
    <property type="match status" value="1"/>
</dbReference>
<dbReference type="Pfam" id="PF24048">
    <property type="entry name" value="LRR_NXF1-5"/>
    <property type="match status" value="1"/>
</dbReference>
<comment type="similarity">
    <text evidence="2">Belongs to the NXF family.</text>
</comment>
<dbReference type="SUPFAM" id="SSF54427">
    <property type="entry name" value="NTF2-like"/>
    <property type="match status" value="1"/>
</dbReference>
<dbReference type="PROSITE" id="PS51281">
    <property type="entry name" value="TAP_C"/>
    <property type="match status" value="1"/>
</dbReference>
<evidence type="ECO:0000256" key="10">
    <source>
        <dbReference type="SAM" id="MobiDB-lite"/>
    </source>
</evidence>
<dbReference type="Gene3D" id="1.10.8.10">
    <property type="entry name" value="DNA helicase RuvA subunit, C-terminal domain"/>
    <property type="match status" value="1"/>
</dbReference>
<evidence type="ECO:0000259" key="12">
    <source>
        <dbReference type="PROSITE" id="PS51281"/>
    </source>
</evidence>
<evidence type="ECO:0000256" key="6">
    <source>
        <dbReference type="ARBA" id="ARBA00022816"/>
    </source>
</evidence>
<evidence type="ECO:0000256" key="5">
    <source>
        <dbReference type="ARBA" id="ARBA00022737"/>
    </source>
</evidence>
<comment type="caution">
    <text evidence="13">The sequence shown here is derived from an EMBL/GenBank/DDBJ whole genome shotgun (WGS) entry which is preliminary data.</text>
</comment>
<evidence type="ECO:0000256" key="9">
    <source>
        <dbReference type="ARBA" id="ARBA00069694"/>
    </source>
</evidence>
<dbReference type="InterPro" id="IPR009060">
    <property type="entry name" value="UBA-like_sf"/>
</dbReference>
<feature type="domain" description="TAP-C" evidence="12">
    <location>
        <begin position="624"/>
        <end position="677"/>
    </location>
</feature>
<accession>A0A9P9WP43</accession>
<evidence type="ECO:0000256" key="3">
    <source>
        <dbReference type="ARBA" id="ARBA00022448"/>
    </source>
</evidence>
<dbReference type="PANTHER" id="PTHR10662">
    <property type="entry name" value="NUCLEAR RNA EXPORT FACTOR"/>
    <property type="match status" value="1"/>
</dbReference>
<feature type="domain" description="NTF2" evidence="11">
    <location>
        <begin position="419"/>
        <end position="592"/>
    </location>
</feature>
<protein>
    <recommendedName>
        <fullName evidence="9">mRNA export factor MEX67</fullName>
    </recommendedName>
</protein>
<feature type="compositionally biased region" description="Polar residues" evidence="10">
    <location>
        <begin position="62"/>
        <end position="71"/>
    </location>
</feature>